<protein>
    <submittedName>
        <fullName evidence="1">Uncharacterized protein</fullName>
    </submittedName>
</protein>
<dbReference type="AlphaFoldDB" id="A0A1I4YM46"/>
<dbReference type="EMBL" id="FOUT01000012">
    <property type="protein sequence ID" value="SFN38680.1"/>
    <property type="molecule type" value="Genomic_DNA"/>
</dbReference>
<name>A0A1I4YM46_9FLAO</name>
<keyword evidence="2" id="KW-1185">Reference proteome</keyword>
<sequence>MANIIKSPKKEKDPKAESQKIIDNHEKAALHHEKAAKLHHEAAKFQKEGNSTMACGCNCKAKNESDLAKKIQKKNKKNNLRLHRTLARI</sequence>
<dbReference type="Proteomes" id="UP000182961">
    <property type="component" value="Unassembled WGS sequence"/>
</dbReference>
<organism evidence="1 2">
    <name type="scientific">Flavobacterium succinicans</name>
    <dbReference type="NCBI Taxonomy" id="29536"/>
    <lineage>
        <taxon>Bacteria</taxon>
        <taxon>Pseudomonadati</taxon>
        <taxon>Bacteroidota</taxon>
        <taxon>Flavobacteriia</taxon>
        <taxon>Flavobacteriales</taxon>
        <taxon>Flavobacteriaceae</taxon>
        <taxon>Flavobacterium</taxon>
    </lineage>
</organism>
<evidence type="ECO:0000313" key="2">
    <source>
        <dbReference type="Proteomes" id="UP000182961"/>
    </source>
</evidence>
<dbReference type="RefSeq" id="WP_035717810.1">
    <property type="nucleotide sequence ID" value="NZ_CBCRUM010000015.1"/>
</dbReference>
<gene>
    <name evidence="1" type="ORF">SAMN05444143_11212</name>
</gene>
<reference evidence="2" key="1">
    <citation type="submission" date="2016-10" db="EMBL/GenBank/DDBJ databases">
        <authorList>
            <person name="Varghese N."/>
            <person name="Submissions S."/>
        </authorList>
    </citation>
    <scope>NUCLEOTIDE SEQUENCE [LARGE SCALE GENOMIC DNA]</scope>
    <source>
        <strain evidence="2">DSM 4002</strain>
    </source>
</reference>
<evidence type="ECO:0000313" key="1">
    <source>
        <dbReference type="EMBL" id="SFN38680.1"/>
    </source>
</evidence>
<proteinExistence type="predicted"/>
<accession>A0A1I4YM46</accession>